<dbReference type="GeneID" id="103520775"/>
<organism evidence="2 3">
    <name type="scientific">Diaphorina citri</name>
    <name type="common">Asian citrus psyllid</name>
    <dbReference type="NCBI Taxonomy" id="121845"/>
    <lineage>
        <taxon>Eukaryota</taxon>
        <taxon>Metazoa</taxon>
        <taxon>Ecdysozoa</taxon>
        <taxon>Arthropoda</taxon>
        <taxon>Hexapoda</taxon>
        <taxon>Insecta</taxon>
        <taxon>Pterygota</taxon>
        <taxon>Neoptera</taxon>
        <taxon>Paraneoptera</taxon>
        <taxon>Hemiptera</taxon>
        <taxon>Sternorrhyncha</taxon>
        <taxon>Psylloidea</taxon>
        <taxon>Psyllidae</taxon>
        <taxon>Diaphorininae</taxon>
        <taxon>Diaphorina</taxon>
    </lineage>
</organism>
<feature type="compositionally biased region" description="Low complexity" evidence="1">
    <location>
        <begin position="222"/>
        <end position="231"/>
    </location>
</feature>
<dbReference type="STRING" id="121845.A0A3Q0JL42"/>
<feature type="region of interest" description="Disordered" evidence="1">
    <location>
        <begin position="43"/>
        <end position="153"/>
    </location>
</feature>
<dbReference type="Proteomes" id="UP000079169">
    <property type="component" value="Unplaced"/>
</dbReference>
<feature type="compositionally biased region" description="Basic and acidic residues" evidence="1">
    <location>
        <begin position="75"/>
        <end position="85"/>
    </location>
</feature>
<dbReference type="RefSeq" id="XP_026687560.1">
    <property type="nucleotide sequence ID" value="XM_026831759.1"/>
</dbReference>
<protein>
    <submittedName>
        <fullName evidence="3">Uncharacterized protein LOC103520775</fullName>
    </submittedName>
</protein>
<dbReference type="KEGG" id="dci:103520775"/>
<evidence type="ECO:0000313" key="3">
    <source>
        <dbReference type="RefSeq" id="XP_026687560.1"/>
    </source>
</evidence>
<feature type="compositionally biased region" description="Low complexity" evidence="1">
    <location>
        <begin position="102"/>
        <end position="120"/>
    </location>
</feature>
<feature type="compositionally biased region" description="Polar residues" evidence="1">
    <location>
        <begin position="51"/>
        <end position="60"/>
    </location>
</feature>
<feature type="region of interest" description="Disordered" evidence="1">
    <location>
        <begin position="1"/>
        <end position="21"/>
    </location>
</feature>
<keyword evidence="2" id="KW-1185">Reference proteome</keyword>
<evidence type="ECO:0000313" key="2">
    <source>
        <dbReference type="Proteomes" id="UP000079169"/>
    </source>
</evidence>
<proteinExistence type="predicted"/>
<name>A0A3Q0JL42_DIACI</name>
<dbReference type="PaxDb" id="121845-A0A3Q0JL42"/>
<feature type="compositionally biased region" description="Basic and acidic residues" evidence="1">
    <location>
        <begin position="10"/>
        <end position="21"/>
    </location>
</feature>
<sequence>MDSELDEEKLENKRFEEEEKEIAAEVERQVSLIQTLSTHHDASKWLFPSDIQVNPCSSPEASPKASHDYIPQECYMDKTPTEAHPHHTHGPIPSSRSFSPIKSCNSGSRSSGKGSSGRNSAGKKESPYRNRTGTGSNPRSKEKMSPSQLMALAAGASTTLESIAYGESHRGDSCASFEFKSKAAPRVKRTASIEKRCEYERKPPSEAKNRSSNSSNEKDDNSAASNSNSTRSSKKDGCSQTGVLLDFLGPTQAGINLGEEHCANVIGYSTPLNQDLDICDVELT</sequence>
<reference evidence="3" key="1">
    <citation type="submission" date="2025-08" db="UniProtKB">
        <authorList>
            <consortium name="RefSeq"/>
        </authorList>
    </citation>
    <scope>IDENTIFICATION</scope>
</reference>
<gene>
    <name evidence="3" type="primary">LOC103520775</name>
</gene>
<accession>A0A3Q0JL42</accession>
<evidence type="ECO:0000256" key="1">
    <source>
        <dbReference type="SAM" id="MobiDB-lite"/>
    </source>
</evidence>
<dbReference type="AlphaFoldDB" id="A0A3Q0JL42"/>
<feature type="region of interest" description="Disordered" evidence="1">
    <location>
        <begin position="180"/>
        <end position="237"/>
    </location>
</feature>
<feature type="compositionally biased region" description="Basic and acidic residues" evidence="1">
    <location>
        <begin position="191"/>
        <end position="209"/>
    </location>
</feature>
<feature type="compositionally biased region" description="Polar residues" evidence="1">
    <location>
        <begin position="129"/>
        <end position="138"/>
    </location>
</feature>